<feature type="domain" description="HAMP" evidence="13">
    <location>
        <begin position="289"/>
        <end position="340"/>
    </location>
</feature>
<dbReference type="SMART" id="SM00086">
    <property type="entry name" value="PAC"/>
    <property type="match status" value="2"/>
</dbReference>
<dbReference type="Gene3D" id="3.30.450.20">
    <property type="entry name" value="PAS domain"/>
    <property type="match status" value="2"/>
</dbReference>
<dbReference type="InterPro" id="IPR000700">
    <property type="entry name" value="PAS-assoc_C"/>
</dbReference>
<keyword evidence="9" id="KW-1133">Transmembrane helix</keyword>
<evidence type="ECO:0000259" key="13">
    <source>
        <dbReference type="PROSITE" id="PS50885"/>
    </source>
</evidence>
<dbReference type="NCBIfam" id="TIGR00229">
    <property type="entry name" value="sensory_box"/>
    <property type="match status" value="2"/>
</dbReference>
<dbReference type="InterPro" id="IPR001610">
    <property type="entry name" value="PAC"/>
</dbReference>
<dbReference type="InterPro" id="IPR000160">
    <property type="entry name" value="GGDEF_dom"/>
</dbReference>
<feature type="domain" description="PAC" evidence="11">
    <location>
        <begin position="532"/>
        <end position="584"/>
    </location>
</feature>
<evidence type="ECO:0008006" key="17">
    <source>
        <dbReference type="Google" id="ProtNLM"/>
    </source>
</evidence>
<dbReference type="InterPro" id="IPR043056">
    <property type="entry name" value="LuxQ-periplasm_N"/>
</dbReference>
<dbReference type="Pfam" id="PF08448">
    <property type="entry name" value="PAS_4"/>
    <property type="match status" value="1"/>
</dbReference>
<evidence type="ECO:0000313" key="16">
    <source>
        <dbReference type="Proteomes" id="UP001500795"/>
    </source>
</evidence>
<keyword evidence="9" id="KW-0472">Membrane</keyword>
<dbReference type="NCBIfam" id="TIGR00254">
    <property type="entry name" value="GGDEF"/>
    <property type="match status" value="1"/>
</dbReference>
<evidence type="ECO:0000256" key="9">
    <source>
        <dbReference type="SAM" id="Phobius"/>
    </source>
</evidence>
<name>A0ABP6WHH7_9GAMM</name>
<evidence type="ECO:0000259" key="12">
    <source>
        <dbReference type="PROSITE" id="PS50883"/>
    </source>
</evidence>
<dbReference type="InterPro" id="IPR029787">
    <property type="entry name" value="Nucleotide_cyclase"/>
</dbReference>
<sequence>MLMALLPAFFLLAIALLALTYRSASRVIDEGMQSQFQQVRNRLQLNLDGYLNDLSTLLLTTAEHPRLASLMSTNDDTAASQLLQDMLQKQGGENLDILTLTRQGQYWTDLNSPFYSLTQSLGRLTNSFPMYDRWSWLELETTPMPLNVLVHRYPILSPLSGQVVGSLLGGLVLNDNLTLLNLLDQGIENFSFQLILQGKPVGPWYNDGALPTTVRASALASRLPSGQIQDYYFSRHSLRLDGEQKQLQVLLLTDNKAFQQLQQAYWNNTLLALLLVLIAALALALYTLKLISSPLAKLTDFAERVSSDQQAAFKPGHIKEFNFLGRSLEQMVEGLQHKKQDLANLFNTANSATIILDNNERILALNPAAMPLFGQAKEMIIGTELAQHFSTEQLYPLQQAICRARTGHKVSDVEARLAPSQEHPRHQLWTLAPIFENEVVTAVQAQGQDITRLKQAEASLYLNGLVLKNILEAVVIFDHSLRLTYVNHAYTNITGYTLAEIAGKSPSGVLHIENQAQELQLLWQTVHAAGYWQGEISGHRKNGKRYPLWLSVTALRNNNDEISHYVAVFSDISMLKDSQSQLQKMAHYDLLTGLANRNLFSKRLVQYLGQAEQQGNSLAMLFIDLDRFKQINDSLGHQAGDELLKAAAQRIQGHSRKEDILCRFGGDEFILVITNTLSLQQARGAAQRIIDAFASPIRVRGQNLYISVSIGLALYPQHGMDEAALMQNADIALYQAKEKGRNQVQLFDAEMNTRAISLVKIENELRYALEQNQMELHYQPQFSLQDGRLAGVEALVRWNKPGVGLVYPGDFIPLAEKSGIIVPLGNWILETACRQLHAWQWAGFYNIRMAVNLSAPQFRQFSLAGNIADILRELALNPDLLELEITESMLMEDMDIAITTMTELNRLGMHLAIDDFGTGYSSLAYLKNFPVRRLKIDKSFVKDLASKSGDAVIVSSIINLAHNMGIAVIAEGIEYESQHQRLRQLGCDEGQGYYLARPMPATEMEKLLQQESSRLLTGKEQRQ</sequence>
<evidence type="ECO:0000256" key="4">
    <source>
        <dbReference type="ARBA" id="ARBA00022679"/>
    </source>
</evidence>
<dbReference type="InterPro" id="IPR052155">
    <property type="entry name" value="Biofilm_reg_signaling"/>
</dbReference>
<dbReference type="SMART" id="SM00267">
    <property type="entry name" value="GGDEF"/>
    <property type="match status" value="1"/>
</dbReference>
<evidence type="ECO:0000256" key="5">
    <source>
        <dbReference type="ARBA" id="ARBA00022741"/>
    </source>
</evidence>
<dbReference type="Pfam" id="PF00989">
    <property type="entry name" value="PAS"/>
    <property type="match status" value="1"/>
</dbReference>
<dbReference type="CDD" id="cd01948">
    <property type="entry name" value="EAL"/>
    <property type="match status" value="1"/>
</dbReference>
<evidence type="ECO:0000256" key="8">
    <source>
        <dbReference type="ARBA" id="ARBA00023012"/>
    </source>
</evidence>
<keyword evidence="7" id="KW-0067">ATP-binding</keyword>
<dbReference type="SUPFAM" id="SSF55785">
    <property type="entry name" value="PYP-like sensor domain (PAS domain)"/>
    <property type="match status" value="2"/>
</dbReference>
<evidence type="ECO:0000256" key="3">
    <source>
        <dbReference type="ARBA" id="ARBA00022553"/>
    </source>
</evidence>
<dbReference type="Pfam" id="PF00563">
    <property type="entry name" value="EAL"/>
    <property type="match status" value="1"/>
</dbReference>
<gene>
    <name evidence="15" type="ORF">GCM10022394_33350</name>
</gene>
<dbReference type="Gene3D" id="3.20.20.450">
    <property type="entry name" value="EAL domain"/>
    <property type="match status" value="1"/>
</dbReference>
<organism evidence="15 16">
    <name type="scientific">Zobellella aerophila</name>
    <dbReference type="NCBI Taxonomy" id="870480"/>
    <lineage>
        <taxon>Bacteria</taxon>
        <taxon>Pseudomonadati</taxon>
        <taxon>Pseudomonadota</taxon>
        <taxon>Gammaproteobacteria</taxon>
        <taxon>Aeromonadales</taxon>
        <taxon>Aeromonadaceae</taxon>
        <taxon>Zobellella</taxon>
    </lineage>
</organism>
<dbReference type="InterPro" id="IPR035965">
    <property type="entry name" value="PAS-like_dom_sf"/>
</dbReference>
<keyword evidence="2" id="KW-1003">Cell membrane</keyword>
<dbReference type="Gene3D" id="3.30.450.220">
    <property type="entry name" value="LuxQ periplasmic domain, N-terminal subdomain"/>
    <property type="match status" value="1"/>
</dbReference>
<keyword evidence="16" id="KW-1185">Reference proteome</keyword>
<dbReference type="EMBL" id="BAABCX010000007">
    <property type="protein sequence ID" value="GAA3550513.1"/>
    <property type="molecule type" value="Genomic_DNA"/>
</dbReference>
<keyword evidence="9" id="KW-0812">Transmembrane</keyword>
<reference evidence="16" key="1">
    <citation type="journal article" date="2019" name="Int. J. Syst. Evol. Microbiol.">
        <title>The Global Catalogue of Microorganisms (GCM) 10K type strain sequencing project: providing services to taxonomists for standard genome sequencing and annotation.</title>
        <authorList>
            <consortium name="The Broad Institute Genomics Platform"/>
            <consortium name="The Broad Institute Genome Sequencing Center for Infectious Disease"/>
            <person name="Wu L."/>
            <person name="Ma J."/>
        </authorList>
    </citation>
    <scope>NUCLEOTIDE SEQUENCE [LARGE SCALE GENOMIC DNA]</scope>
    <source>
        <strain evidence="16">JCM 17110</strain>
    </source>
</reference>
<evidence type="ECO:0000256" key="6">
    <source>
        <dbReference type="ARBA" id="ARBA00022777"/>
    </source>
</evidence>
<dbReference type="Proteomes" id="UP001500795">
    <property type="component" value="Unassembled WGS sequence"/>
</dbReference>
<dbReference type="PROSITE" id="PS50883">
    <property type="entry name" value="EAL"/>
    <property type="match status" value="1"/>
</dbReference>
<accession>A0ABP6WHH7</accession>
<keyword evidence="3" id="KW-0597">Phosphoprotein</keyword>
<dbReference type="PROSITE" id="PS50887">
    <property type="entry name" value="GGDEF"/>
    <property type="match status" value="1"/>
</dbReference>
<feature type="domain" description="PAS" evidence="10">
    <location>
        <begin position="338"/>
        <end position="408"/>
    </location>
</feature>
<dbReference type="SUPFAM" id="SSF55073">
    <property type="entry name" value="Nucleotide cyclase"/>
    <property type="match status" value="1"/>
</dbReference>
<dbReference type="CDD" id="cd00130">
    <property type="entry name" value="PAS"/>
    <property type="match status" value="2"/>
</dbReference>
<evidence type="ECO:0000313" key="15">
    <source>
        <dbReference type="EMBL" id="GAA3550513.1"/>
    </source>
</evidence>
<dbReference type="Gene3D" id="6.10.340.10">
    <property type="match status" value="1"/>
</dbReference>
<feature type="domain" description="PAS" evidence="10">
    <location>
        <begin position="466"/>
        <end position="529"/>
    </location>
</feature>
<feature type="transmembrane region" description="Helical" evidence="9">
    <location>
        <begin position="265"/>
        <end position="288"/>
    </location>
</feature>
<protein>
    <recommendedName>
        <fullName evidence="17">Diguanylate cyclase</fullName>
    </recommendedName>
</protein>
<dbReference type="SUPFAM" id="SSF103190">
    <property type="entry name" value="Sensory domain-like"/>
    <property type="match status" value="1"/>
</dbReference>
<dbReference type="PROSITE" id="PS50112">
    <property type="entry name" value="PAS"/>
    <property type="match status" value="2"/>
</dbReference>
<dbReference type="InterPro" id="IPR003660">
    <property type="entry name" value="HAMP_dom"/>
</dbReference>
<dbReference type="Pfam" id="PF00990">
    <property type="entry name" value="GGDEF"/>
    <property type="match status" value="1"/>
</dbReference>
<keyword evidence="4" id="KW-0808">Transferase</keyword>
<dbReference type="CDD" id="cd01949">
    <property type="entry name" value="GGDEF"/>
    <property type="match status" value="1"/>
</dbReference>
<comment type="subcellular location">
    <subcellularLocation>
        <location evidence="1">Cell inner membrane</location>
        <topology evidence="1">Multi-pass membrane protein</topology>
    </subcellularLocation>
</comment>
<dbReference type="InterPro" id="IPR000014">
    <property type="entry name" value="PAS"/>
</dbReference>
<keyword evidence="8" id="KW-0902">Two-component regulatory system</keyword>
<evidence type="ECO:0000256" key="1">
    <source>
        <dbReference type="ARBA" id="ARBA00004429"/>
    </source>
</evidence>
<dbReference type="SMART" id="SM00052">
    <property type="entry name" value="EAL"/>
    <property type="match status" value="1"/>
</dbReference>
<dbReference type="PROSITE" id="PS50113">
    <property type="entry name" value="PAC"/>
    <property type="match status" value="1"/>
</dbReference>
<evidence type="ECO:0000256" key="2">
    <source>
        <dbReference type="ARBA" id="ARBA00022519"/>
    </source>
</evidence>
<evidence type="ECO:0000259" key="14">
    <source>
        <dbReference type="PROSITE" id="PS50887"/>
    </source>
</evidence>
<dbReference type="InterPro" id="IPR043128">
    <property type="entry name" value="Rev_trsase/Diguanyl_cyclase"/>
</dbReference>
<dbReference type="SMART" id="SM00091">
    <property type="entry name" value="PAS"/>
    <property type="match status" value="2"/>
</dbReference>
<dbReference type="Pfam" id="PF09308">
    <property type="entry name" value="LuxQ-periplasm"/>
    <property type="match status" value="1"/>
</dbReference>
<dbReference type="SUPFAM" id="SSF141868">
    <property type="entry name" value="EAL domain-like"/>
    <property type="match status" value="1"/>
</dbReference>
<dbReference type="InterPro" id="IPR035919">
    <property type="entry name" value="EAL_sf"/>
</dbReference>
<feature type="domain" description="GGDEF" evidence="14">
    <location>
        <begin position="616"/>
        <end position="749"/>
    </location>
</feature>
<dbReference type="InterPro" id="IPR001633">
    <property type="entry name" value="EAL_dom"/>
</dbReference>
<dbReference type="PANTHER" id="PTHR44757:SF2">
    <property type="entry name" value="BIOFILM ARCHITECTURE MAINTENANCE PROTEIN MBAA"/>
    <property type="match status" value="1"/>
</dbReference>
<evidence type="ECO:0000259" key="10">
    <source>
        <dbReference type="PROSITE" id="PS50112"/>
    </source>
</evidence>
<dbReference type="InterPro" id="IPR013767">
    <property type="entry name" value="PAS_fold"/>
</dbReference>
<evidence type="ECO:0000256" key="7">
    <source>
        <dbReference type="ARBA" id="ARBA00022840"/>
    </source>
</evidence>
<feature type="domain" description="EAL" evidence="12">
    <location>
        <begin position="758"/>
        <end position="1012"/>
    </location>
</feature>
<evidence type="ECO:0000259" key="11">
    <source>
        <dbReference type="PROSITE" id="PS50113"/>
    </source>
</evidence>
<dbReference type="InterPro" id="IPR029151">
    <property type="entry name" value="Sensor-like_sf"/>
</dbReference>
<comment type="caution">
    <text evidence="15">The sequence shown here is derived from an EMBL/GenBank/DDBJ whole genome shotgun (WGS) entry which is preliminary data.</text>
</comment>
<dbReference type="InterPro" id="IPR015387">
    <property type="entry name" value="LuxQ-periplasm_dom"/>
</dbReference>
<keyword evidence="5" id="KW-0547">Nucleotide-binding</keyword>
<proteinExistence type="predicted"/>
<dbReference type="InterPro" id="IPR013656">
    <property type="entry name" value="PAS_4"/>
</dbReference>
<keyword evidence="2" id="KW-0997">Cell inner membrane</keyword>
<dbReference type="PANTHER" id="PTHR44757">
    <property type="entry name" value="DIGUANYLATE CYCLASE DGCP"/>
    <property type="match status" value="1"/>
</dbReference>
<dbReference type="Gene3D" id="3.30.70.270">
    <property type="match status" value="1"/>
</dbReference>
<dbReference type="PROSITE" id="PS50885">
    <property type="entry name" value="HAMP"/>
    <property type="match status" value="1"/>
</dbReference>
<keyword evidence="6" id="KW-0418">Kinase</keyword>